<evidence type="ECO:0000256" key="8">
    <source>
        <dbReference type="ARBA" id="ARBA00023136"/>
    </source>
</evidence>
<dbReference type="GO" id="GO:0006506">
    <property type="term" value="P:GPI anchor biosynthetic process"/>
    <property type="evidence" value="ECO:0007669"/>
    <property type="project" value="UniProtKB-KW"/>
</dbReference>
<evidence type="ECO:0000256" key="10">
    <source>
        <dbReference type="SAM" id="Phobius"/>
    </source>
</evidence>
<proteinExistence type="inferred from homology"/>
<keyword evidence="8 10" id="KW-0472">Membrane</keyword>
<evidence type="ECO:0000256" key="5">
    <source>
        <dbReference type="ARBA" id="ARBA00022502"/>
    </source>
</evidence>
<evidence type="ECO:0000256" key="9">
    <source>
        <dbReference type="SAM" id="MobiDB-lite"/>
    </source>
</evidence>
<evidence type="ECO:0000256" key="7">
    <source>
        <dbReference type="ARBA" id="ARBA00022989"/>
    </source>
</evidence>
<dbReference type="PANTHER" id="PTHR20661">
    <property type="entry name" value="PHOSPHATIDYLINOSITOL-GLYCAN BIOSYNTHESIS CLASS W PROTEIN"/>
    <property type="match status" value="1"/>
</dbReference>
<protein>
    <recommendedName>
        <fullName evidence="4">GPI-anchored wall transfer protein 1</fullName>
    </recommendedName>
</protein>
<evidence type="ECO:0000256" key="4">
    <source>
        <dbReference type="ARBA" id="ARBA00014495"/>
    </source>
</evidence>
<accession>A0A9P6W8R9</accession>
<keyword evidence="6 10" id="KW-0812">Transmembrane</keyword>
<feature type="transmembrane region" description="Helical" evidence="10">
    <location>
        <begin position="323"/>
        <end position="341"/>
    </location>
</feature>
<dbReference type="PANTHER" id="PTHR20661:SF0">
    <property type="entry name" value="PHOSPHATIDYLINOSITOL-GLYCAN BIOSYNTHESIS CLASS W PROTEIN"/>
    <property type="match status" value="1"/>
</dbReference>
<evidence type="ECO:0000256" key="1">
    <source>
        <dbReference type="ARBA" id="ARBA00004141"/>
    </source>
</evidence>
<dbReference type="AlphaFoldDB" id="A0A9P6W8R9"/>
<feature type="transmembrane region" description="Helical" evidence="10">
    <location>
        <begin position="140"/>
        <end position="159"/>
    </location>
</feature>
<feature type="transmembrane region" description="Helical" evidence="10">
    <location>
        <begin position="171"/>
        <end position="193"/>
    </location>
</feature>
<feature type="transmembrane region" description="Helical" evidence="10">
    <location>
        <begin position="513"/>
        <end position="535"/>
    </location>
</feature>
<evidence type="ECO:0000313" key="11">
    <source>
        <dbReference type="EMBL" id="KAG0665348.1"/>
    </source>
</evidence>
<feature type="compositionally biased region" description="Gly residues" evidence="9">
    <location>
        <begin position="420"/>
        <end position="431"/>
    </location>
</feature>
<dbReference type="Proteomes" id="UP000777482">
    <property type="component" value="Unassembled WGS sequence"/>
</dbReference>
<feature type="transmembrane region" description="Helical" evidence="10">
    <location>
        <begin position="585"/>
        <end position="605"/>
    </location>
</feature>
<dbReference type="GO" id="GO:0072659">
    <property type="term" value="P:protein localization to plasma membrane"/>
    <property type="evidence" value="ECO:0007669"/>
    <property type="project" value="TreeGrafter"/>
</dbReference>
<feature type="transmembrane region" description="Helical" evidence="10">
    <location>
        <begin position="275"/>
        <end position="292"/>
    </location>
</feature>
<comment type="similarity">
    <text evidence="3">Belongs to the PIGW family.</text>
</comment>
<evidence type="ECO:0000313" key="12">
    <source>
        <dbReference type="Proteomes" id="UP000777482"/>
    </source>
</evidence>
<dbReference type="GO" id="GO:0032216">
    <property type="term" value="F:glucosaminyl-phosphatidylinositol O-acyltransferase activity"/>
    <property type="evidence" value="ECO:0007669"/>
    <property type="project" value="TreeGrafter"/>
</dbReference>
<feature type="region of interest" description="Disordered" evidence="9">
    <location>
        <begin position="414"/>
        <end position="466"/>
    </location>
</feature>
<comment type="caution">
    <text evidence="11">The sequence shown here is derived from an EMBL/GenBank/DDBJ whole genome shotgun (WGS) entry which is preliminary data.</text>
</comment>
<comment type="subcellular location">
    <subcellularLocation>
        <location evidence="1">Membrane</location>
        <topology evidence="1">Multi-pass membrane protein</topology>
    </subcellularLocation>
</comment>
<dbReference type="GO" id="GO:0016020">
    <property type="term" value="C:membrane"/>
    <property type="evidence" value="ECO:0007669"/>
    <property type="project" value="UniProtKB-SubCell"/>
</dbReference>
<organism evidence="11 12">
    <name type="scientific">Rhodotorula mucilaginosa</name>
    <name type="common">Yeast</name>
    <name type="synonym">Rhodotorula rubra</name>
    <dbReference type="NCBI Taxonomy" id="5537"/>
    <lineage>
        <taxon>Eukaryota</taxon>
        <taxon>Fungi</taxon>
        <taxon>Dikarya</taxon>
        <taxon>Basidiomycota</taxon>
        <taxon>Pucciniomycotina</taxon>
        <taxon>Microbotryomycetes</taxon>
        <taxon>Sporidiobolales</taxon>
        <taxon>Sporidiobolaceae</taxon>
        <taxon>Rhodotorula</taxon>
    </lineage>
</organism>
<keyword evidence="7 10" id="KW-1133">Transmembrane helix</keyword>
<name>A0A9P6W8R9_RHOMI</name>
<feature type="transmembrane region" description="Helical" evidence="10">
    <location>
        <begin position="56"/>
        <end position="75"/>
    </location>
</feature>
<feature type="region of interest" description="Disordered" evidence="9">
    <location>
        <begin position="208"/>
        <end position="237"/>
    </location>
</feature>
<feature type="transmembrane region" description="Helical" evidence="10">
    <location>
        <begin position="361"/>
        <end position="382"/>
    </location>
</feature>
<reference evidence="11 12" key="1">
    <citation type="submission" date="2020-11" db="EMBL/GenBank/DDBJ databases">
        <title>Kefir isolates.</title>
        <authorList>
            <person name="Marcisauskas S."/>
            <person name="Kim Y."/>
            <person name="Blasche S."/>
        </authorList>
    </citation>
    <scope>NUCLEOTIDE SEQUENCE [LARGE SCALE GENOMIC DNA]</scope>
    <source>
        <strain evidence="11 12">KR</strain>
    </source>
</reference>
<evidence type="ECO:0000256" key="6">
    <source>
        <dbReference type="ARBA" id="ARBA00022692"/>
    </source>
</evidence>
<feature type="transmembrane region" description="Helical" evidence="10">
    <location>
        <begin position="555"/>
        <end position="573"/>
    </location>
</feature>
<feature type="transmembrane region" description="Helical" evidence="10">
    <location>
        <begin position="26"/>
        <end position="44"/>
    </location>
</feature>
<feature type="compositionally biased region" description="Acidic residues" evidence="9">
    <location>
        <begin position="439"/>
        <end position="454"/>
    </location>
</feature>
<dbReference type="Pfam" id="PF06423">
    <property type="entry name" value="GWT1"/>
    <property type="match status" value="1"/>
</dbReference>
<evidence type="ECO:0000256" key="3">
    <source>
        <dbReference type="ARBA" id="ARBA00007559"/>
    </source>
</evidence>
<comment type="pathway">
    <text evidence="2">Glycolipid biosynthesis; glycosylphosphatidylinositol-anchor biosynthesis.</text>
</comment>
<dbReference type="GO" id="GO:0005783">
    <property type="term" value="C:endoplasmic reticulum"/>
    <property type="evidence" value="ECO:0007669"/>
    <property type="project" value="TreeGrafter"/>
</dbReference>
<sequence>MQSDDRAYHQAKIAFVSDLEGGSVSHINLVCATALSTYALWIIVNDRWLRTRRRDSLWIPWTEGTILILPLLLALTTLSGHPVLLNVLIGCITLLCARQPRPPSPPPLSPVLEKRPPAHAHRISSSSGLFVQPFVTSYRAIMMVMTVLCILAVDFPAFPREFAKAETWGTSLMDLGVGSFVFSLGLVSALPLLRQSLSLPSPPPHLAAADYSSNPPPGVSTRRNGPNAPPPPGSYRTTISTSVRKSLPVIALGMIRVIMVKGVEYPEHVTEYGVHWNFFFTLAFLPVLGAGIERYFFAQATRVTPAPESEHHSPRVMKLDMHAMGLGIGVVHQLLLSLTPLQEWALTAERTNLLSQNKEGLVSLPGYLSIYLLGLATGLYTLPPSPTFFRTMTSRLDPASTPIELIRQLERKKREKGLGYSSGGGGGGGGRTLRRGGDDDNYNDNDNNNLEEEEREKRQRVNKKNRDKGARKKAEWLASAAVCWWILYGLVVVTFGGGGDTPRVSRRLANLPYVVWVAAFNTTFLGLYLILHLVLDPSGGEEEGEAKAPAIFEAINRNGLAVFLVANLMTGLINVTLETMYASDFVAVLVLSGYAASLVGCAWAFRTKRVVKLS</sequence>
<gene>
    <name evidence="11" type="primary">GWT1</name>
    <name evidence="11" type="ORF">C6P46_006795</name>
</gene>
<dbReference type="InterPro" id="IPR009447">
    <property type="entry name" value="PIGW/GWT1"/>
</dbReference>
<dbReference type="EMBL" id="PUHQ01000009">
    <property type="protein sequence ID" value="KAG0665348.1"/>
    <property type="molecule type" value="Genomic_DNA"/>
</dbReference>
<feature type="transmembrane region" description="Helical" evidence="10">
    <location>
        <begin position="474"/>
        <end position="493"/>
    </location>
</feature>
<dbReference type="OrthoDB" id="15270at2759"/>
<evidence type="ECO:0000256" key="2">
    <source>
        <dbReference type="ARBA" id="ARBA00004687"/>
    </source>
</evidence>
<keyword evidence="5" id="KW-0337">GPI-anchor biosynthesis</keyword>
<keyword evidence="12" id="KW-1185">Reference proteome</keyword>